<evidence type="ECO:0000313" key="10">
    <source>
        <dbReference type="Proteomes" id="UP000267606"/>
    </source>
</evidence>
<name>A0A183I7W3_9BILA</name>
<dbReference type="PANTHER" id="PTHR45711:SF6">
    <property type="entry name" value="CHLORIDE CHANNEL PROTEIN"/>
    <property type="match status" value="1"/>
</dbReference>
<keyword evidence="6 8" id="KW-0472">Membrane</keyword>
<keyword evidence="4 8" id="KW-1133">Transmembrane helix</keyword>
<proteinExistence type="predicted"/>
<evidence type="ECO:0000313" key="9">
    <source>
        <dbReference type="EMBL" id="VDP24121.1"/>
    </source>
</evidence>
<dbReference type="GO" id="GO:0005769">
    <property type="term" value="C:early endosome"/>
    <property type="evidence" value="ECO:0007669"/>
    <property type="project" value="TreeGrafter"/>
</dbReference>
<organism evidence="11">
    <name type="scientific">Onchocerca flexuosa</name>
    <dbReference type="NCBI Taxonomy" id="387005"/>
    <lineage>
        <taxon>Eukaryota</taxon>
        <taxon>Metazoa</taxon>
        <taxon>Ecdysozoa</taxon>
        <taxon>Nematoda</taxon>
        <taxon>Chromadorea</taxon>
        <taxon>Rhabditida</taxon>
        <taxon>Spirurina</taxon>
        <taxon>Spiruromorpha</taxon>
        <taxon>Filarioidea</taxon>
        <taxon>Onchocercidae</taxon>
        <taxon>Onchocerca</taxon>
    </lineage>
</organism>
<evidence type="ECO:0000256" key="1">
    <source>
        <dbReference type="ARBA" id="ARBA00004141"/>
    </source>
</evidence>
<reference evidence="11" key="1">
    <citation type="submission" date="2016-06" db="UniProtKB">
        <authorList>
            <consortium name="WormBaseParasite"/>
        </authorList>
    </citation>
    <scope>IDENTIFICATION</scope>
</reference>
<reference evidence="9 10" key="2">
    <citation type="submission" date="2018-11" db="EMBL/GenBank/DDBJ databases">
        <authorList>
            <consortium name="Pathogen Informatics"/>
        </authorList>
    </citation>
    <scope>NUCLEOTIDE SEQUENCE [LARGE SCALE GENOMIC DNA]</scope>
</reference>
<dbReference type="SUPFAM" id="SSF81340">
    <property type="entry name" value="Clc chloride channel"/>
    <property type="match status" value="1"/>
</dbReference>
<dbReference type="GO" id="GO:0005886">
    <property type="term" value="C:plasma membrane"/>
    <property type="evidence" value="ECO:0007669"/>
    <property type="project" value="TreeGrafter"/>
</dbReference>
<dbReference type="WBParaSite" id="OFLC_0001583801-mRNA-1">
    <property type="protein sequence ID" value="OFLC_0001583801-mRNA-1"/>
    <property type="gene ID" value="OFLC_0001583801"/>
</dbReference>
<evidence type="ECO:0000256" key="3">
    <source>
        <dbReference type="ARBA" id="ARBA00022692"/>
    </source>
</evidence>
<dbReference type="AlphaFoldDB" id="A0A183I7W3"/>
<dbReference type="GO" id="GO:0008021">
    <property type="term" value="C:synaptic vesicle"/>
    <property type="evidence" value="ECO:0007669"/>
    <property type="project" value="TreeGrafter"/>
</dbReference>
<comment type="subcellular location">
    <subcellularLocation>
        <location evidence="1">Membrane</location>
        <topology evidence="1">Multi-pass membrane protein</topology>
    </subcellularLocation>
</comment>
<keyword evidence="2" id="KW-0813">Transport</keyword>
<keyword evidence="7" id="KW-0868">Chloride</keyword>
<evidence type="ECO:0000256" key="4">
    <source>
        <dbReference type="ARBA" id="ARBA00022989"/>
    </source>
</evidence>
<dbReference type="Pfam" id="PF00654">
    <property type="entry name" value="Voltage_CLC"/>
    <property type="match status" value="1"/>
</dbReference>
<dbReference type="GO" id="GO:0005247">
    <property type="term" value="F:voltage-gated chloride channel activity"/>
    <property type="evidence" value="ECO:0007669"/>
    <property type="project" value="TreeGrafter"/>
</dbReference>
<dbReference type="Proteomes" id="UP000267606">
    <property type="component" value="Unassembled WGS sequence"/>
</dbReference>
<evidence type="ECO:0000256" key="7">
    <source>
        <dbReference type="ARBA" id="ARBA00023214"/>
    </source>
</evidence>
<keyword evidence="10" id="KW-1185">Reference proteome</keyword>
<feature type="transmembrane region" description="Helical" evidence="8">
    <location>
        <begin position="33"/>
        <end position="54"/>
    </location>
</feature>
<keyword evidence="5" id="KW-0406">Ion transport</keyword>
<keyword evidence="3 8" id="KW-0812">Transmembrane</keyword>
<dbReference type="PANTHER" id="PTHR45711">
    <property type="entry name" value="CHLORIDE CHANNEL PROTEIN"/>
    <property type="match status" value="1"/>
</dbReference>
<dbReference type="InterPro" id="IPR014743">
    <property type="entry name" value="Cl-channel_core"/>
</dbReference>
<evidence type="ECO:0000256" key="5">
    <source>
        <dbReference type="ARBA" id="ARBA00023065"/>
    </source>
</evidence>
<protein>
    <submittedName>
        <fullName evidence="11">Chloride channel protein</fullName>
    </submittedName>
</protein>
<evidence type="ECO:0000313" key="11">
    <source>
        <dbReference type="WBParaSite" id="OFLC_0001583801-mRNA-1"/>
    </source>
</evidence>
<evidence type="ECO:0000256" key="8">
    <source>
        <dbReference type="SAM" id="Phobius"/>
    </source>
</evidence>
<evidence type="ECO:0000256" key="2">
    <source>
        <dbReference type="ARBA" id="ARBA00022448"/>
    </source>
</evidence>
<dbReference type="EMBL" id="UZAJ01042969">
    <property type="protein sequence ID" value="VDP24121.1"/>
    <property type="molecule type" value="Genomic_DNA"/>
</dbReference>
<dbReference type="GO" id="GO:0005794">
    <property type="term" value="C:Golgi apparatus"/>
    <property type="evidence" value="ECO:0007669"/>
    <property type="project" value="TreeGrafter"/>
</dbReference>
<evidence type="ECO:0000256" key="6">
    <source>
        <dbReference type="ARBA" id="ARBA00023136"/>
    </source>
</evidence>
<gene>
    <name evidence="9" type="ORF">OFLC_LOCUS15826</name>
</gene>
<accession>A0A183I7W3</accession>
<dbReference type="Gene3D" id="1.10.3080.10">
    <property type="entry name" value="Clc chloride channel"/>
    <property type="match status" value="1"/>
</dbReference>
<sequence length="89" mass="9488">MMDLCDYQNKTFTFDKVDDNYHTGELGAGVHSAFVKLILALIIKLILTIFTFGIKVPAGLFVPSLAMGAIAGRLLGISVEGIAASLQVC</sequence>
<dbReference type="STRING" id="387005.A0A183I7W3"/>
<dbReference type="InterPro" id="IPR001807">
    <property type="entry name" value="ClC"/>
</dbReference>